<dbReference type="PANTHER" id="PTHR47986:SF13">
    <property type="entry name" value="RECEPTOR PROTEIN KINASE TMK1-LIKE"/>
    <property type="match status" value="1"/>
</dbReference>
<dbReference type="Gene3D" id="3.80.10.10">
    <property type="entry name" value="Ribonuclease Inhibitor"/>
    <property type="match status" value="2"/>
</dbReference>
<evidence type="ECO:0000256" key="12">
    <source>
        <dbReference type="ARBA" id="ARBA00022840"/>
    </source>
</evidence>
<keyword evidence="16" id="KW-0675">Receptor</keyword>
<dbReference type="OrthoDB" id="2018786at2759"/>
<evidence type="ECO:0000256" key="2">
    <source>
        <dbReference type="ARBA" id="ARBA00008684"/>
    </source>
</evidence>
<evidence type="ECO:0000259" key="24">
    <source>
        <dbReference type="PROSITE" id="PS50011"/>
    </source>
</evidence>
<dbReference type="AlphaFoldDB" id="A0A251KAT9"/>
<dbReference type="Pfam" id="PF08263">
    <property type="entry name" value="LRRNT_2"/>
    <property type="match status" value="2"/>
</dbReference>
<sequence>MQLCRSATMTNSHIKLVLALVCLVSVVYSDTDPDDWRILKAFRDGLENPELLEWPATGDDPCGQSWKHVHCVGSRVSQIQVQNMGLKGPLPQNLNRLVMLQNLGLQRNQFTGPLPSFSGLSKLKYAFLDYNLFDSIPADFFEGLESLQVLALDNNPFNVTTGWTFPKALQGSPQLTNLSCMYCNLAGHLPDFLGSLFSLQNLKLSGNNLSGEIPPSFKGGMSLHNLWLNDQKGVGLSGTIDVVATMESVAVLWLHGNQFSGKIPENIGNLTLLKDLNLNGNRLVGLVPESLKNMPLKHLDLNNNQLMGPIPEFKAAKVSCSSNPFCQSTAGVPCAPEVMALLEFLDGLNYPPRLVSSWTGNDPCSSWVGVTCDSNKVYSIALPKYNLSGSLSPSVAKLDSLHQIKLGGNYISGTVPTNWTALTSLKTLDLSSNNISPPLPRFSTTVNLVIAGNPLLAAGKAAPSPHNNPSSGSSDSPDMQPDPSPRNNSSSGSSDTSNTQSSQTKGTSSSPRDSSGEPAKEKSKRSILVAIVVPVASIAVVSFLIIPLSIHCCKKRKDTIQPPSSLVIHPRDPSDSDNMVKIAVANNTNGSASTITGSDSASRNSSGIGESHVIEAGNLVISVQVLRNVTKNFCPENELGRGGFGVVYRGDLDDGTKIAVKRMESGVISNKALDEFQAEIGVLSKVRHRHLVSLLGYSIEGNERILVYEYMPQGALSKHLFHWKSLKLEPLSWKRRLNIALDVARGMEYLHNLAHRSFIHRDLKSSNILLGDDFRAKVSDFGLVKLAPDGEKSVVTRLAGTFGYLAPEYAVTGRITTKADVFSFGVVLMELLTGLMALDEDRPEESQYLAAWFWHIKSDEQKLRAAIDPALDVKNETFESICTIAELAGHCTAREPSQRPDMSHAVNVLAPLVEQWKPSDNDAEDYCGIDYSLPLNQMVKGWQEAEGKDLSCVDLEDSKSSIPARPTGFAESFTSADGR</sequence>
<evidence type="ECO:0000256" key="19">
    <source>
        <dbReference type="ARBA" id="ARBA00048679"/>
    </source>
</evidence>
<keyword evidence="5" id="KW-0433">Leucine-rich repeat</keyword>
<evidence type="ECO:0000256" key="6">
    <source>
        <dbReference type="ARBA" id="ARBA00022679"/>
    </source>
</evidence>
<dbReference type="Gramene" id="Manes.08G033400.5.v8.1">
    <property type="protein sequence ID" value="Manes.08G033400.5.v8.1.CDS"/>
    <property type="gene ID" value="Manes.08G033400.v8.1"/>
</dbReference>
<dbReference type="PROSITE" id="PS00108">
    <property type="entry name" value="PROTEIN_KINASE_ST"/>
    <property type="match status" value="1"/>
</dbReference>
<feature type="domain" description="Protein kinase" evidence="24">
    <location>
        <begin position="633"/>
        <end position="913"/>
    </location>
</feature>
<dbReference type="PANTHER" id="PTHR47986">
    <property type="entry name" value="OSJNBA0070M12.3 PROTEIN"/>
    <property type="match status" value="1"/>
</dbReference>
<dbReference type="InterPro" id="IPR017441">
    <property type="entry name" value="Protein_kinase_ATP_BS"/>
</dbReference>
<dbReference type="OMA" id="KRSMDRH"/>
<evidence type="ECO:0000256" key="20">
    <source>
        <dbReference type="PROSITE-ProRule" id="PRU10141"/>
    </source>
</evidence>
<dbReference type="Gramene" id="Manes.08G033400.3.v8.1">
    <property type="protein sequence ID" value="Manes.08G033400.3.v8.1.CDS"/>
    <property type="gene ID" value="Manes.08G033400.v8.1"/>
</dbReference>
<organism evidence="25 26">
    <name type="scientific">Manihot esculenta</name>
    <name type="common">Cassava</name>
    <name type="synonym">Jatropha manihot</name>
    <dbReference type="NCBI Taxonomy" id="3983"/>
    <lineage>
        <taxon>Eukaryota</taxon>
        <taxon>Viridiplantae</taxon>
        <taxon>Streptophyta</taxon>
        <taxon>Embryophyta</taxon>
        <taxon>Tracheophyta</taxon>
        <taxon>Spermatophyta</taxon>
        <taxon>Magnoliopsida</taxon>
        <taxon>eudicotyledons</taxon>
        <taxon>Gunneridae</taxon>
        <taxon>Pentapetalae</taxon>
        <taxon>rosids</taxon>
        <taxon>fabids</taxon>
        <taxon>Malpighiales</taxon>
        <taxon>Euphorbiaceae</taxon>
        <taxon>Crotonoideae</taxon>
        <taxon>Manihoteae</taxon>
        <taxon>Manihot</taxon>
    </lineage>
</organism>
<dbReference type="InterPro" id="IPR032675">
    <property type="entry name" value="LRR_dom_sf"/>
</dbReference>
<evidence type="ECO:0000313" key="26">
    <source>
        <dbReference type="Proteomes" id="UP000091857"/>
    </source>
</evidence>
<feature type="region of interest" description="Disordered" evidence="21">
    <location>
        <begin position="459"/>
        <end position="523"/>
    </location>
</feature>
<evidence type="ECO:0000256" key="4">
    <source>
        <dbReference type="ARBA" id="ARBA00022527"/>
    </source>
</evidence>
<dbReference type="SMART" id="SM00220">
    <property type="entry name" value="S_TKc"/>
    <property type="match status" value="1"/>
</dbReference>
<evidence type="ECO:0000256" key="13">
    <source>
        <dbReference type="ARBA" id="ARBA00022989"/>
    </source>
</evidence>
<evidence type="ECO:0000256" key="1">
    <source>
        <dbReference type="ARBA" id="ARBA00004167"/>
    </source>
</evidence>
<dbReference type="InterPro" id="IPR052422">
    <property type="entry name" value="Auxin_Ser/Thr_Kinase"/>
</dbReference>
<dbReference type="InterPro" id="IPR000719">
    <property type="entry name" value="Prot_kinase_dom"/>
</dbReference>
<reference evidence="25 26" key="1">
    <citation type="submission" date="2016-02" db="EMBL/GenBank/DDBJ databases">
        <title>WGS assembly of Manihot esculenta.</title>
        <authorList>
            <person name="Bredeson J.V."/>
            <person name="Prochnik S.E."/>
            <person name="Lyons J.B."/>
            <person name="Schmutz J."/>
            <person name="Grimwood J."/>
            <person name="Vrebalov J."/>
            <person name="Bart R.S."/>
            <person name="Amuge T."/>
            <person name="Ferguson M.E."/>
            <person name="Green R."/>
            <person name="Putnam N."/>
            <person name="Stites J."/>
            <person name="Rounsley S."/>
            <person name="Rokhsar D.S."/>
        </authorList>
    </citation>
    <scope>NUCLEOTIDE SEQUENCE [LARGE SCALE GENOMIC DNA]</scope>
    <source>
        <strain evidence="26">cv. AM560-2</strain>
        <tissue evidence="25">Leaf</tissue>
    </source>
</reference>
<keyword evidence="15" id="KW-1015">Disulfide bond</keyword>
<feature type="region of interest" description="Disordered" evidence="21">
    <location>
        <begin position="958"/>
        <end position="979"/>
    </location>
</feature>
<dbReference type="FunFam" id="1.10.510.10:FF:000198">
    <property type="entry name" value="receptor protein kinase TMK1"/>
    <property type="match status" value="1"/>
</dbReference>
<evidence type="ECO:0000256" key="18">
    <source>
        <dbReference type="ARBA" id="ARBA00047899"/>
    </source>
</evidence>
<evidence type="ECO:0000256" key="22">
    <source>
        <dbReference type="SAM" id="Phobius"/>
    </source>
</evidence>
<feature type="compositionally biased region" description="Low complexity" evidence="21">
    <location>
        <begin position="463"/>
        <end position="510"/>
    </location>
</feature>
<dbReference type="PROSITE" id="PS00107">
    <property type="entry name" value="PROTEIN_KINASE_ATP"/>
    <property type="match status" value="1"/>
</dbReference>
<dbReference type="GO" id="GO:0007165">
    <property type="term" value="P:signal transduction"/>
    <property type="evidence" value="ECO:0000318"/>
    <property type="project" value="GO_Central"/>
</dbReference>
<dbReference type="GO" id="GO:0016020">
    <property type="term" value="C:membrane"/>
    <property type="evidence" value="ECO:0007669"/>
    <property type="project" value="UniProtKB-SubCell"/>
</dbReference>
<evidence type="ECO:0000256" key="14">
    <source>
        <dbReference type="ARBA" id="ARBA00023136"/>
    </source>
</evidence>
<dbReference type="Pfam" id="PF13855">
    <property type="entry name" value="LRR_8"/>
    <property type="match status" value="1"/>
</dbReference>
<evidence type="ECO:0000256" key="16">
    <source>
        <dbReference type="ARBA" id="ARBA00023170"/>
    </source>
</evidence>
<name>A0A251KAT9_MANES</name>
<feature type="binding site" evidence="20">
    <location>
        <position position="661"/>
    </location>
    <ligand>
        <name>ATP</name>
        <dbReference type="ChEBI" id="CHEBI:30616"/>
    </ligand>
</feature>
<feature type="transmembrane region" description="Helical" evidence="22">
    <location>
        <begin position="527"/>
        <end position="550"/>
    </location>
</feature>
<keyword evidence="9" id="KW-0677">Repeat</keyword>
<dbReference type="PROSITE" id="PS50011">
    <property type="entry name" value="PROTEIN_KINASE_DOM"/>
    <property type="match status" value="1"/>
</dbReference>
<dbReference type="InterPro" id="IPR013210">
    <property type="entry name" value="LRR_N_plant-typ"/>
</dbReference>
<dbReference type="GO" id="GO:0004675">
    <property type="term" value="F:transmembrane receptor protein serine/threonine kinase activity"/>
    <property type="evidence" value="ECO:0000318"/>
    <property type="project" value="GO_Central"/>
</dbReference>
<keyword evidence="11" id="KW-0418">Kinase</keyword>
<evidence type="ECO:0000256" key="5">
    <source>
        <dbReference type="ARBA" id="ARBA00022614"/>
    </source>
</evidence>
<evidence type="ECO:0000256" key="9">
    <source>
        <dbReference type="ARBA" id="ARBA00022737"/>
    </source>
</evidence>
<dbReference type="Gene3D" id="3.30.200.20">
    <property type="entry name" value="Phosphorylase Kinase, domain 1"/>
    <property type="match status" value="1"/>
</dbReference>
<dbReference type="GO" id="GO:0005524">
    <property type="term" value="F:ATP binding"/>
    <property type="evidence" value="ECO:0007669"/>
    <property type="project" value="UniProtKB-UniRule"/>
</dbReference>
<dbReference type="InterPro" id="IPR011009">
    <property type="entry name" value="Kinase-like_dom_sf"/>
</dbReference>
<dbReference type="EMBL" id="CM004394">
    <property type="protein sequence ID" value="OAY42992.1"/>
    <property type="molecule type" value="Genomic_DNA"/>
</dbReference>
<comment type="subcellular location">
    <subcellularLocation>
        <location evidence="1">Membrane</location>
        <topology evidence="1">Single-pass membrane protein</topology>
    </subcellularLocation>
</comment>
<dbReference type="InterPro" id="IPR001245">
    <property type="entry name" value="Ser-Thr/Tyr_kinase_cat_dom"/>
</dbReference>
<keyword evidence="12 20" id="KW-0067">ATP-binding</keyword>
<dbReference type="InterPro" id="IPR008271">
    <property type="entry name" value="Ser/Thr_kinase_AS"/>
</dbReference>
<dbReference type="Proteomes" id="UP000091857">
    <property type="component" value="Chromosome 8"/>
</dbReference>
<evidence type="ECO:0000256" key="21">
    <source>
        <dbReference type="SAM" id="MobiDB-lite"/>
    </source>
</evidence>
<feature type="signal peptide" evidence="23">
    <location>
        <begin position="1"/>
        <end position="29"/>
    </location>
</feature>
<keyword evidence="7 22" id="KW-0812">Transmembrane</keyword>
<feature type="chain" id="PRO_5011914149" description="non-specific serine/threonine protein kinase" evidence="23">
    <location>
        <begin position="30"/>
        <end position="979"/>
    </location>
</feature>
<dbReference type="Pfam" id="PF00560">
    <property type="entry name" value="LRR_1"/>
    <property type="match status" value="5"/>
</dbReference>
<evidence type="ECO:0000256" key="8">
    <source>
        <dbReference type="ARBA" id="ARBA00022729"/>
    </source>
</evidence>
<dbReference type="SUPFAM" id="SSF56112">
    <property type="entry name" value="Protein kinase-like (PK-like)"/>
    <property type="match status" value="1"/>
</dbReference>
<dbReference type="FunFam" id="3.80.10.10:FF:000190">
    <property type="entry name" value="Receptor-like kinase TMK4"/>
    <property type="match status" value="1"/>
</dbReference>
<evidence type="ECO:0000256" key="17">
    <source>
        <dbReference type="ARBA" id="ARBA00023180"/>
    </source>
</evidence>
<evidence type="ECO:0000256" key="3">
    <source>
        <dbReference type="ARBA" id="ARBA00012513"/>
    </source>
</evidence>
<dbReference type="FunFam" id="3.80.10.10:FF:000129">
    <property type="entry name" value="Leucine-rich repeat receptor-like kinase"/>
    <property type="match status" value="1"/>
</dbReference>
<evidence type="ECO:0000256" key="11">
    <source>
        <dbReference type="ARBA" id="ARBA00022777"/>
    </source>
</evidence>
<dbReference type="EC" id="2.7.11.1" evidence="3"/>
<keyword evidence="4" id="KW-0723">Serine/threonine-protein kinase</keyword>
<proteinExistence type="inferred from homology"/>
<dbReference type="SUPFAM" id="SSF52058">
    <property type="entry name" value="L domain-like"/>
    <property type="match status" value="2"/>
</dbReference>
<dbReference type="SMART" id="SM00369">
    <property type="entry name" value="LRR_TYP"/>
    <property type="match status" value="5"/>
</dbReference>
<accession>A0A251KAT9</accession>
<keyword evidence="14 22" id="KW-0472">Membrane</keyword>
<comment type="similarity">
    <text evidence="2">Belongs to the protein kinase superfamily. Ser/Thr protein kinase family.</text>
</comment>
<keyword evidence="17" id="KW-0325">Glycoprotein</keyword>
<evidence type="ECO:0000256" key="10">
    <source>
        <dbReference type="ARBA" id="ARBA00022741"/>
    </source>
</evidence>
<evidence type="ECO:0000256" key="7">
    <source>
        <dbReference type="ARBA" id="ARBA00022692"/>
    </source>
</evidence>
<keyword evidence="26" id="KW-1185">Reference proteome</keyword>
<dbReference type="InterPro" id="IPR003591">
    <property type="entry name" value="Leu-rich_rpt_typical-subtyp"/>
</dbReference>
<dbReference type="PRINTS" id="PR00019">
    <property type="entry name" value="LEURICHRPT"/>
</dbReference>
<protein>
    <recommendedName>
        <fullName evidence="3">non-specific serine/threonine protein kinase</fullName>
        <ecNumber evidence="3">2.7.11.1</ecNumber>
    </recommendedName>
</protein>
<keyword evidence="6" id="KW-0808">Transferase</keyword>
<dbReference type="Gene3D" id="1.10.510.10">
    <property type="entry name" value="Transferase(Phosphotransferase) domain 1"/>
    <property type="match status" value="1"/>
</dbReference>
<keyword evidence="13 22" id="KW-1133">Transmembrane helix</keyword>
<keyword evidence="8 23" id="KW-0732">Signal</keyword>
<dbReference type="Pfam" id="PF07714">
    <property type="entry name" value="PK_Tyr_Ser-Thr"/>
    <property type="match status" value="1"/>
</dbReference>
<evidence type="ECO:0000256" key="23">
    <source>
        <dbReference type="SAM" id="SignalP"/>
    </source>
</evidence>
<evidence type="ECO:0000313" key="25">
    <source>
        <dbReference type="EMBL" id="OAY42992.1"/>
    </source>
</evidence>
<dbReference type="EMBL" id="CM004394">
    <property type="protein sequence ID" value="OAY42993.1"/>
    <property type="molecule type" value="Genomic_DNA"/>
</dbReference>
<comment type="catalytic activity">
    <reaction evidence="19">
        <text>L-seryl-[protein] + ATP = O-phospho-L-seryl-[protein] + ADP + H(+)</text>
        <dbReference type="Rhea" id="RHEA:17989"/>
        <dbReference type="Rhea" id="RHEA-COMP:9863"/>
        <dbReference type="Rhea" id="RHEA-COMP:11604"/>
        <dbReference type="ChEBI" id="CHEBI:15378"/>
        <dbReference type="ChEBI" id="CHEBI:29999"/>
        <dbReference type="ChEBI" id="CHEBI:30616"/>
        <dbReference type="ChEBI" id="CHEBI:83421"/>
        <dbReference type="ChEBI" id="CHEBI:456216"/>
        <dbReference type="EC" id="2.7.11.1"/>
    </reaction>
</comment>
<dbReference type="FunFam" id="3.30.200.20:FF:000226">
    <property type="entry name" value="receptor protein kinase TMK1"/>
    <property type="match status" value="1"/>
</dbReference>
<evidence type="ECO:0000256" key="15">
    <source>
        <dbReference type="ARBA" id="ARBA00023157"/>
    </source>
</evidence>
<dbReference type="InterPro" id="IPR001611">
    <property type="entry name" value="Leu-rich_rpt"/>
</dbReference>
<keyword evidence="10 20" id="KW-0547">Nucleotide-binding</keyword>
<dbReference type="CDD" id="cd14066">
    <property type="entry name" value="STKc_IRAK"/>
    <property type="match status" value="1"/>
</dbReference>
<gene>
    <name evidence="25" type="ORF">MANES_08G033400</name>
</gene>
<comment type="catalytic activity">
    <reaction evidence="18">
        <text>L-threonyl-[protein] + ATP = O-phospho-L-threonyl-[protein] + ADP + H(+)</text>
        <dbReference type="Rhea" id="RHEA:46608"/>
        <dbReference type="Rhea" id="RHEA-COMP:11060"/>
        <dbReference type="Rhea" id="RHEA-COMP:11605"/>
        <dbReference type="ChEBI" id="CHEBI:15378"/>
        <dbReference type="ChEBI" id="CHEBI:30013"/>
        <dbReference type="ChEBI" id="CHEBI:30616"/>
        <dbReference type="ChEBI" id="CHEBI:61977"/>
        <dbReference type="ChEBI" id="CHEBI:456216"/>
        <dbReference type="EC" id="2.7.11.1"/>
    </reaction>
</comment>